<gene>
    <name evidence="3" type="ORF">MCOR_40765</name>
</gene>
<evidence type="ECO:0000313" key="3">
    <source>
        <dbReference type="EMBL" id="CAC5407271.1"/>
    </source>
</evidence>
<feature type="domain" description="Myb-like" evidence="2">
    <location>
        <begin position="207"/>
        <end position="264"/>
    </location>
</feature>
<proteinExistence type="predicted"/>
<dbReference type="AlphaFoldDB" id="A0A6J8DI83"/>
<sequence length="365" mass="42008">MLPFEQICQSMTNDIKQNLKTCEACQSFPIASDGKIHEVRYNSDDTIEYLSGYRNPVIVPDLDTFDREVDIPVGPISTLVPQQYHAHIPRGILKSLVCETEESASKMRRKIGVADIPVITKKYSETVYDHILKNLTAIGKDVKEEVHPWIVNVLVDWANLNKLICSCPIEPSELDKHDRVEVAGSSKVPISKSAMDKTNSYSSIKTWKPQEEMKLIDIKVKNDFRFNKPGTKKKIIWQDIAEEFNKDGSTFTFQQCEQKWKNFTKTFRDTVDHNSKSGNDKGDDDRRQIPVVEWDEKTETRKKYVRPDAAKIKEESLNDKALTILKENVAKVDNSKVISVLKPQPGEPSVFERYRQLNQRRQEHI</sequence>
<dbReference type="EMBL" id="CACVKT020007387">
    <property type="protein sequence ID" value="CAC5407271.1"/>
    <property type="molecule type" value="Genomic_DNA"/>
</dbReference>
<dbReference type="Proteomes" id="UP000507470">
    <property type="component" value="Unassembled WGS sequence"/>
</dbReference>
<feature type="region of interest" description="Disordered" evidence="1">
    <location>
        <begin position="269"/>
        <end position="288"/>
    </location>
</feature>
<dbReference type="InterPro" id="IPR001005">
    <property type="entry name" value="SANT/Myb"/>
</dbReference>
<dbReference type="Pfam" id="PF13837">
    <property type="entry name" value="Myb_DNA-bind_4"/>
    <property type="match status" value="1"/>
</dbReference>
<dbReference type="InterPro" id="IPR044822">
    <property type="entry name" value="Myb_DNA-bind_4"/>
</dbReference>
<organism evidence="3 4">
    <name type="scientific">Mytilus coruscus</name>
    <name type="common">Sea mussel</name>
    <dbReference type="NCBI Taxonomy" id="42192"/>
    <lineage>
        <taxon>Eukaryota</taxon>
        <taxon>Metazoa</taxon>
        <taxon>Spiralia</taxon>
        <taxon>Lophotrochozoa</taxon>
        <taxon>Mollusca</taxon>
        <taxon>Bivalvia</taxon>
        <taxon>Autobranchia</taxon>
        <taxon>Pteriomorphia</taxon>
        <taxon>Mytilida</taxon>
        <taxon>Mytiloidea</taxon>
        <taxon>Mytilidae</taxon>
        <taxon>Mytilinae</taxon>
        <taxon>Mytilus</taxon>
    </lineage>
</organism>
<protein>
    <recommendedName>
        <fullName evidence="2">Myb-like domain-containing protein</fullName>
    </recommendedName>
</protein>
<evidence type="ECO:0000313" key="4">
    <source>
        <dbReference type="Proteomes" id="UP000507470"/>
    </source>
</evidence>
<dbReference type="Gene3D" id="1.10.10.60">
    <property type="entry name" value="Homeodomain-like"/>
    <property type="match status" value="1"/>
</dbReference>
<name>A0A6J8DI83_MYTCO</name>
<dbReference type="PROSITE" id="PS50090">
    <property type="entry name" value="MYB_LIKE"/>
    <property type="match status" value="1"/>
</dbReference>
<accession>A0A6J8DI83</accession>
<evidence type="ECO:0000259" key="2">
    <source>
        <dbReference type="PROSITE" id="PS50090"/>
    </source>
</evidence>
<reference evidence="3 4" key="1">
    <citation type="submission" date="2020-06" db="EMBL/GenBank/DDBJ databases">
        <authorList>
            <person name="Li R."/>
            <person name="Bekaert M."/>
        </authorList>
    </citation>
    <scope>NUCLEOTIDE SEQUENCE [LARGE SCALE GENOMIC DNA]</scope>
    <source>
        <strain evidence="4">wild</strain>
    </source>
</reference>
<dbReference type="OrthoDB" id="6158140at2759"/>
<keyword evidence="4" id="KW-1185">Reference proteome</keyword>
<evidence type="ECO:0000256" key="1">
    <source>
        <dbReference type="SAM" id="MobiDB-lite"/>
    </source>
</evidence>